<organism evidence="3">
    <name type="scientific">Parasteatoda tepidariorum</name>
    <name type="common">Common house spider</name>
    <name type="synonym">Achaearanea tepidariorum</name>
    <dbReference type="NCBI Taxonomy" id="114398"/>
    <lineage>
        <taxon>Eukaryota</taxon>
        <taxon>Metazoa</taxon>
        <taxon>Ecdysozoa</taxon>
        <taxon>Arthropoda</taxon>
        <taxon>Chelicerata</taxon>
        <taxon>Arachnida</taxon>
        <taxon>Araneae</taxon>
        <taxon>Araneomorphae</taxon>
        <taxon>Entelegynae</taxon>
        <taxon>Araneoidea</taxon>
        <taxon>Theridiidae</taxon>
        <taxon>Parasteatoda</taxon>
    </lineage>
</organism>
<dbReference type="OrthoDB" id="6358316at2759"/>
<reference evidence="3" key="1">
    <citation type="journal article" date="2016" name="Mol. Ecol. Resour.">
        <title>Evaluation of the impact of RNA preservation methods of spiders for de novo transcriptome assembly.</title>
        <authorList>
            <person name="Kono N."/>
            <person name="Nakamura H."/>
            <person name="Ito Y."/>
            <person name="Tomita M."/>
            <person name="Arakawa K."/>
        </authorList>
    </citation>
    <scope>NUCLEOTIDE SEQUENCE</scope>
    <source>
        <tissue evidence="3">Whole body</tissue>
    </source>
</reference>
<feature type="compositionally biased region" description="Low complexity" evidence="1">
    <location>
        <begin position="159"/>
        <end position="172"/>
    </location>
</feature>
<dbReference type="Gene3D" id="2.30.29.30">
    <property type="entry name" value="Pleckstrin-homology domain (PH domain)/Phosphotyrosine-binding domain (PTB)"/>
    <property type="match status" value="1"/>
</dbReference>
<dbReference type="AlphaFoldDB" id="A0A2L2Y2S3"/>
<accession>A0A2L2Y2S3</accession>
<dbReference type="SMART" id="SM00233">
    <property type="entry name" value="PH"/>
    <property type="match status" value="1"/>
</dbReference>
<feature type="region of interest" description="Disordered" evidence="1">
    <location>
        <begin position="139"/>
        <end position="280"/>
    </location>
</feature>
<dbReference type="InterPro" id="IPR043448">
    <property type="entry name" value="PKHO1/2"/>
</dbReference>
<dbReference type="CDD" id="cd00821">
    <property type="entry name" value="PH"/>
    <property type="match status" value="1"/>
</dbReference>
<dbReference type="PROSITE" id="PS50003">
    <property type="entry name" value="PH_DOMAIN"/>
    <property type="match status" value="1"/>
</dbReference>
<feature type="compositionally biased region" description="Acidic residues" evidence="1">
    <location>
        <begin position="246"/>
        <end position="256"/>
    </location>
</feature>
<evidence type="ECO:0000259" key="2">
    <source>
        <dbReference type="PROSITE" id="PS50003"/>
    </source>
</evidence>
<dbReference type="InterPro" id="IPR001849">
    <property type="entry name" value="PH_domain"/>
</dbReference>
<dbReference type="EMBL" id="IAAA01002614">
    <property type="protein sequence ID" value="LAA01620.1"/>
    <property type="molecule type" value="mRNA"/>
</dbReference>
<feature type="compositionally biased region" description="Basic and acidic residues" evidence="1">
    <location>
        <begin position="201"/>
        <end position="210"/>
    </location>
</feature>
<name>A0A2L2Y2S3_PARTP</name>
<sequence>MRAHILDYCFCTVKTNMHDIPASDSFACPLRKGFLHKLTGRGWFYSGTWKSRYCVLDGSKFYFYEKEQSKGSEKSCGVLNLDYYDLCEENKTKDKKNPHVFVIGTSVKGLFDNRHQFSAETSDEMQSWIQSIQNAIAEARVNRTKPGRKKQDGKSPDLSYSSQETTEAASTTCLVNATKDRARGPQGRRLPQRKSLMPQSRSDEVSDLRQRSISLSTPQSSDRIDEEESPRSQQTSENKWLSLSMEEMERESDDAFETQRSSSAFDIHKHKDSSPQLNDGESMVKKMVRRGNLMGQHAALTKELEMKLKAGMTPGARRPPSESEDDSQSKKDGDSEKNMEQLITKVNTTKEGLRQLEDKVSLLMKTVESASENNDKAKSQAGDILLQATVTLQEAERINAECKRALTEVSEAKTEYQLLMKECERTLAKLKSDSESQNDST</sequence>
<feature type="region of interest" description="Disordered" evidence="1">
    <location>
        <begin position="312"/>
        <end position="340"/>
    </location>
</feature>
<dbReference type="PANTHER" id="PTHR15871:SF5">
    <property type="entry name" value="PX DOMAIN-CONTAINING PROTEIN"/>
    <property type="match status" value="1"/>
</dbReference>
<dbReference type="SUPFAM" id="SSF50729">
    <property type="entry name" value="PH domain-like"/>
    <property type="match status" value="1"/>
</dbReference>
<evidence type="ECO:0000256" key="1">
    <source>
        <dbReference type="SAM" id="MobiDB-lite"/>
    </source>
</evidence>
<dbReference type="PANTHER" id="PTHR15871">
    <property type="entry name" value="PH DOMAIN-CONTAINING PROTEIN"/>
    <property type="match status" value="1"/>
</dbReference>
<protein>
    <submittedName>
        <fullName evidence="3">Pleckstrin domain-containing family O member 1</fullName>
    </submittedName>
</protein>
<dbReference type="Pfam" id="PF00169">
    <property type="entry name" value="PH"/>
    <property type="match status" value="1"/>
</dbReference>
<feature type="domain" description="PH" evidence="2">
    <location>
        <begin position="28"/>
        <end position="137"/>
    </location>
</feature>
<dbReference type="InterPro" id="IPR011993">
    <property type="entry name" value="PH-like_dom_sf"/>
</dbReference>
<feature type="compositionally biased region" description="Polar residues" evidence="1">
    <location>
        <begin position="211"/>
        <end position="221"/>
    </location>
</feature>
<proteinExistence type="evidence at transcript level"/>
<evidence type="ECO:0000313" key="3">
    <source>
        <dbReference type="EMBL" id="LAA01620.1"/>
    </source>
</evidence>
<feature type="compositionally biased region" description="Basic and acidic residues" evidence="1">
    <location>
        <begin position="327"/>
        <end position="339"/>
    </location>
</feature>